<evidence type="ECO:0000256" key="2">
    <source>
        <dbReference type="ARBA" id="ARBA00022679"/>
    </source>
</evidence>
<dbReference type="GO" id="GO:0008483">
    <property type="term" value="F:transaminase activity"/>
    <property type="evidence" value="ECO:0007669"/>
    <property type="project" value="UniProtKB-KW"/>
</dbReference>
<evidence type="ECO:0000313" key="5">
    <source>
        <dbReference type="EMBL" id="WDF68845.1"/>
    </source>
</evidence>
<keyword evidence="5" id="KW-0032">Aminotransferase</keyword>
<dbReference type="RefSeq" id="WP_274267575.1">
    <property type="nucleotide sequence ID" value="NZ_CP117880.1"/>
</dbReference>
<feature type="domain" description="Aminotransferase class I/classII large" evidence="4">
    <location>
        <begin position="52"/>
        <end position="345"/>
    </location>
</feature>
<keyword evidence="2" id="KW-0808">Transferase</keyword>
<dbReference type="Pfam" id="PF00155">
    <property type="entry name" value="Aminotran_1_2"/>
    <property type="match status" value="1"/>
</dbReference>
<dbReference type="SUPFAM" id="SSF53383">
    <property type="entry name" value="PLP-dependent transferases"/>
    <property type="match status" value="1"/>
</dbReference>
<proteinExistence type="predicted"/>
<dbReference type="InterPro" id="IPR004839">
    <property type="entry name" value="Aminotransferase_I/II_large"/>
</dbReference>
<keyword evidence="6" id="KW-1185">Reference proteome</keyword>
<protein>
    <submittedName>
        <fullName evidence="5">Aminotransferase class I/II-fold pyridoxal phosphate-dependent enzyme</fullName>
    </submittedName>
</protein>
<evidence type="ECO:0000259" key="4">
    <source>
        <dbReference type="Pfam" id="PF00155"/>
    </source>
</evidence>
<sequence length="349" mass="38719">MRNFQRLQQATGRTIRHEDETYLFFGGTAYLGLLADPDFMDLYKDGIDRYGLNNGTSRNNNIQLAIYDEAEQRLAKRFAVDDCLLLSSGYLAAQLCIQSLKDAGELLYAPNAHPALWQAEAPLPSQDFNAWASNTVDYINTSTADAFVIVSNTVDNMTPALYDFSVFSRVSPEKKIYFLLDDSHGIGLAAVNAFFVDTQALAGENREIIVVASLAKGMGTDAGAIFCSKQLAAQFRSSPFFTGSSPSSPAALYALTAGEWIYKRQWQALHNNKTYLDHHLGALLRSIPNFPVFTLDMPDLFTRLLAKNILITSFSYPLPTDLPINRIVVSASHKQDDLDYLIRALQSLC</sequence>
<dbReference type="InterPro" id="IPR050087">
    <property type="entry name" value="AON_synthase_class-II"/>
</dbReference>
<dbReference type="Gene3D" id="3.90.1150.10">
    <property type="entry name" value="Aspartate Aminotransferase, domain 1"/>
    <property type="match status" value="1"/>
</dbReference>
<dbReference type="EMBL" id="CP117880">
    <property type="protein sequence ID" value="WDF68845.1"/>
    <property type="molecule type" value="Genomic_DNA"/>
</dbReference>
<name>A0ABY7WKM2_9SPHI</name>
<evidence type="ECO:0000313" key="6">
    <source>
        <dbReference type="Proteomes" id="UP001221558"/>
    </source>
</evidence>
<dbReference type="PANTHER" id="PTHR13693">
    <property type="entry name" value="CLASS II AMINOTRANSFERASE/8-AMINO-7-OXONONANOATE SYNTHASE"/>
    <property type="match status" value="1"/>
</dbReference>
<gene>
    <name evidence="5" type="ORF">PQ465_00330</name>
</gene>
<comment type="cofactor">
    <cofactor evidence="1">
        <name>pyridoxal 5'-phosphate</name>
        <dbReference type="ChEBI" id="CHEBI:597326"/>
    </cofactor>
</comment>
<dbReference type="Proteomes" id="UP001221558">
    <property type="component" value="Chromosome"/>
</dbReference>
<dbReference type="InterPro" id="IPR015421">
    <property type="entry name" value="PyrdxlP-dep_Trfase_major"/>
</dbReference>
<dbReference type="PANTHER" id="PTHR13693:SF100">
    <property type="entry name" value="8-AMINO-7-OXONONANOATE SYNTHASE"/>
    <property type="match status" value="1"/>
</dbReference>
<organism evidence="5 6">
    <name type="scientific">Sphingobacterium oryzagri</name>
    <dbReference type="NCBI Taxonomy" id="3025669"/>
    <lineage>
        <taxon>Bacteria</taxon>
        <taxon>Pseudomonadati</taxon>
        <taxon>Bacteroidota</taxon>
        <taxon>Sphingobacteriia</taxon>
        <taxon>Sphingobacteriales</taxon>
        <taxon>Sphingobacteriaceae</taxon>
        <taxon>Sphingobacterium</taxon>
    </lineage>
</organism>
<dbReference type="InterPro" id="IPR015422">
    <property type="entry name" value="PyrdxlP-dep_Trfase_small"/>
</dbReference>
<evidence type="ECO:0000256" key="1">
    <source>
        <dbReference type="ARBA" id="ARBA00001933"/>
    </source>
</evidence>
<evidence type="ECO:0000256" key="3">
    <source>
        <dbReference type="ARBA" id="ARBA00022898"/>
    </source>
</evidence>
<dbReference type="InterPro" id="IPR015424">
    <property type="entry name" value="PyrdxlP-dep_Trfase"/>
</dbReference>
<reference evidence="5 6" key="1">
    <citation type="submission" date="2023-02" db="EMBL/GenBank/DDBJ databases">
        <title>Genome sequence of Sphingobacterium sp. KACC 22765.</title>
        <authorList>
            <person name="Kim S."/>
            <person name="Heo J."/>
            <person name="Kwon S.-W."/>
        </authorList>
    </citation>
    <scope>NUCLEOTIDE SEQUENCE [LARGE SCALE GENOMIC DNA]</scope>
    <source>
        <strain evidence="5 6">KACC 22765</strain>
    </source>
</reference>
<keyword evidence="3" id="KW-0663">Pyridoxal phosphate</keyword>
<dbReference type="Gene3D" id="3.40.640.10">
    <property type="entry name" value="Type I PLP-dependent aspartate aminotransferase-like (Major domain)"/>
    <property type="match status" value="1"/>
</dbReference>
<accession>A0ABY7WKM2</accession>